<feature type="chain" id="PRO_5032598319" evidence="1">
    <location>
        <begin position="27"/>
        <end position="103"/>
    </location>
</feature>
<evidence type="ECO:0000313" key="3">
    <source>
        <dbReference type="Proteomes" id="UP000552241"/>
    </source>
</evidence>
<feature type="signal peptide" evidence="1">
    <location>
        <begin position="1"/>
        <end position="26"/>
    </location>
</feature>
<sequence length="103" mass="12198">MNSQFKKYSIYLLMSLFMLSMGTSFTVNLQYGENNMYNEIEHSDCNNNTLNEIKENFKKVCERIPQFEFESNPIAKKMFVNRNENLNCQFTLRFDTPPPEFVG</sequence>
<evidence type="ECO:0000256" key="1">
    <source>
        <dbReference type="SAM" id="SignalP"/>
    </source>
</evidence>
<proteinExistence type="predicted"/>
<organism evidence="2 3">
    <name type="scientific">Moheibacter lacus</name>
    <dbReference type="NCBI Taxonomy" id="2745851"/>
    <lineage>
        <taxon>Bacteria</taxon>
        <taxon>Pseudomonadati</taxon>
        <taxon>Bacteroidota</taxon>
        <taxon>Flavobacteriia</taxon>
        <taxon>Flavobacteriales</taxon>
        <taxon>Weeksellaceae</taxon>
        <taxon>Moheibacter</taxon>
    </lineage>
</organism>
<dbReference type="EMBL" id="JACDZE010000003">
    <property type="protein sequence ID" value="MBA5630168.1"/>
    <property type="molecule type" value="Genomic_DNA"/>
</dbReference>
<gene>
    <name evidence="2" type="ORF">HU137_10325</name>
</gene>
<keyword evidence="1" id="KW-0732">Signal</keyword>
<dbReference type="AlphaFoldDB" id="A0A838ZT55"/>
<dbReference type="RefSeq" id="WP_182043771.1">
    <property type="nucleotide sequence ID" value="NZ_JACDZE010000003.1"/>
</dbReference>
<reference evidence="2 3" key="1">
    <citation type="submission" date="2020-07" db="EMBL/GenBank/DDBJ databases">
        <title>Moheibacter lacus sp. nov., a member of the family Flavobacteriaceae isolated from freshwater lake sediment.</title>
        <authorList>
            <person name="Liu Y."/>
        </authorList>
    </citation>
    <scope>NUCLEOTIDE SEQUENCE [LARGE SCALE GENOMIC DNA]</scope>
    <source>
        <strain evidence="2 3">BDHS18</strain>
    </source>
</reference>
<evidence type="ECO:0000313" key="2">
    <source>
        <dbReference type="EMBL" id="MBA5630168.1"/>
    </source>
</evidence>
<accession>A0A838ZT55</accession>
<protein>
    <submittedName>
        <fullName evidence="2">Uncharacterized protein</fullName>
    </submittedName>
</protein>
<name>A0A838ZT55_9FLAO</name>
<keyword evidence="3" id="KW-1185">Reference proteome</keyword>
<dbReference type="Proteomes" id="UP000552241">
    <property type="component" value="Unassembled WGS sequence"/>
</dbReference>
<comment type="caution">
    <text evidence="2">The sequence shown here is derived from an EMBL/GenBank/DDBJ whole genome shotgun (WGS) entry which is preliminary data.</text>
</comment>